<dbReference type="EMBL" id="WNYA01078676">
    <property type="protein sequence ID" value="KAG8535096.1"/>
    <property type="molecule type" value="Genomic_DNA"/>
</dbReference>
<dbReference type="Proteomes" id="UP000824782">
    <property type="component" value="Unassembled WGS sequence"/>
</dbReference>
<sequence length="88" mass="9659">MCFYRGSDTSTAQKYGRKQKFVFVKPFPGWRGIGNTGEKRGAGRCSWDGMGAGSLTFPRMQKTPITSKAALINLLAATMHCIMMTPHA</sequence>
<gene>
    <name evidence="1" type="ORF">GDO81_029453</name>
</gene>
<dbReference type="AlphaFoldDB" id="A0AAV6YDL1"/>
<comment type="caution">
    <text evidence="1">The sequence shown here is derived from an EMBL/GenBank/DDBJ whole genome shotgun (WGS) entry which is preliminary data.</text>
</comment>
<evidence type="ECO:0000313" key="2">
    <source>
        <dbReference type="Proteomes" id="UP000824782"/>
    </source>
</evidence>
<keyword evidence="2" id="KW-1185">Reference proteome</keyword>
<name>A0AAV6YDL1_ENGPU</name>
<proteinExistence type="predicted"/>
<accession>A0AAV6YDL1</accession>
<evidence type="ECO:0000313" key="1">
    <source>
        <dbReference type="EMBL" id="KAG8535096.1"/>
    </source>
</evidence>
<protein>
    <submittedName>
        <fullName evidence="1">Uncharacterized protein</fullName>
    </submittedName>
</protein>
<reference evidence="1" key="1">
    <citation type="thesis" date="2020" institute="ProQuest LLC" country="789 East Eisenhower Parkway, Ann Arbor, MI, USA">
        <title>Comparative Genomics and Chromosome Evolution.</title>
        <authorList>
            <person name="Mudd A.B."/>
        </authorList>
    </citation>
    <scope>NUCLEOTIDE SEQUENCE</scope>
    <source>
        <strain evidence="1">237g6f4</strain>
        <tissue evidence="1">Blood</tissue>
    </source>
</reference>
<organism evidence="1 2">
    <name type="scientific">Engystomops pustulosus</name>
    <name type="common">Tungara frog</name>
    <name type="synonym">Physalaemus pustulosus</name>
    <dbReference type="NCBI Taxonomy" id="76066"/>
    <lineage>
        <taxon>Eukaryota</taxon>
        <taxon>Metazoa</taxon>
        <taxon>Chordata</taxon>
        <taxon>Craniata</taxon>
        <taxon>Vertebrata</taxon>
        <taxon>Euteleostomi</taxon>
        <taxon>Amphibia</taxon>
        <taxon>Batrachia</taxon>
        <taxon>Anura</taxon>
        <taxon>Neobatrachia</taxon>
        <taxon>Hyloidea</taxon>
        <taxon>Leptodactylidae</taxon>
        <taxon>Leiuperinae</taxon>
        <taxon>Engystomops</taxon>
    </lineage>
</organism>